<dbReference type="GO" id="GO:0004856">
    <property type="term" value="F:D-xylulokinase activity"/>
    <property type="evidence" value="ECO:0007669"/>
    <property type="project" value="UniProtKB-EC"/>
</dbReference>
<dbReference type="PANTHER" id="PTHR43095">
    <property type="entry name" value="SUGAR KINASE"/>
    <property type="match status" value="1"/>
</dbReference>
<proteinExistence type="predicted"/>
<comment type="caution">
    <text evidence="4">The sequence shown here is derived from an EMBL/GenBank/DDBJ whole genome shotgun (WGS) entry which is preliminary data.</text>
</comment>
<dbReference type="EMBL" id="VSSQ01118921">
    <property type="protein sequence ID" value="MPN52631.1"/>
    <property type="molecule type" value="Genomic_DNA"/>
</dbReference>
<sequence>METEKKDMVRAVQEGVAFNLGVVMDVFKGKGVAIDDMIVIGGGAQSDAWLQILADVYNINIQKPNYLEEATSMGAAITAGVGVGVFENFDVIDKFLKIEETKTPNTDNQPVYSAMKPIFDEAYFALTGVFDKLSEFTK</sequence>
<feature type="domain" description="Carbohydrate kinase FGGY C-terminal" evidence="3">
    <location>
        <begin position="1"/>
        <end position="81"/>
    </location>
</feature>
<evidence type="ECO:0000256" key="1">
    <source>
        <dbReference type="ARBA" id="ARBA00022679"/>
    </source>
</evidence>
<organism evidence="4">
    <name type="scientific">bioreactor metagenome</name>
    <dbReference type="NCBI Taxonomy" id="1076179"/>
    <lineage>
        <taxon>unclassified sequences</taxon>
        <taxon>metagenomes</taxon>
        <taxon>ecological metagenomes</taxon>
    </lineage>
</organism>
<dbReference type="InterPro" id="IPR043129">
    <property type="entry name" value="ATPase_NBD"/>
</dbReference>
<keyword evidence="2 4" id="KW-0418">Kinase</keyword>
<dbReference type="AlphaFoldDB" id="A0A645IMV6"/>
<dbReference type="InterPro" id="IPR050406">
    <property type="entry name" value="FGGY_Carb_Kinase"/>
</dbReference>
<evidence type="ECO:0000313" key="4">
    <source>
        <dbReference type="EMBL" id="MPN52631.1"/>
    </source>
</evidence>
<dbReference type="Gene3D" id="3.30.420.40">
    <property type="match status" value="1"/>
</dbReference>
<name>A0A645IMV6_9ZZZZ</name>
<reference evidence="4" key="1">
    <citation type="submission" date="2019-08" db="EMBL/GenBank/DDBJ databases">
        <authorList>
            <person name="Kucharzyk K."/>
            <person name="Murdoch R.W."/>
            <person name="Higgins S."/>
            <person name="Loffler F."/>
        </authorList>
    </citation>
    <scope>NUCLEOTIDE SEQUENCE</scope>
</reference>
<evidence type="ECO:0000256" key="2">
    <source>
        <dbReference type="ARBA" id="ARBA00022777"/>
    </source>
</evidence>
<dbReference type="PANTHER" id="PTHR43095:SF5">
    <property type="entry name" value="XYLULOSE KINASE"/>
    <property type="match status" value="1"/>
</dbReference>
<dbReference type="Pfam" id="PF02782">
    <property type="entry name" value="FGGY_C"/>
    <property type="match status" value="1"/>
</dbReference>
<dbReference type="InterPro" id="IPR018485">
    <property type="entry name" value="FGGY_C"/>
</dbReference>
<dbReference type="SUPFAM" id="SSF53067">
    <property type="entry name" value="Actin-like ATPase domain"/>
    <property type="match status" value="1"/>
</dbReference>
<protein>
    <submittedName>
        <fullName evidence="4">Xylulose kinase</fullName>
        <ecNumber evidence="4">2.7.1.17</ecNumber>
    </submittedName>
</protein>
<keyword evidence="1 4" id="KW-0808">Transferase</keyword>
<dbReference type="EC" id="2.7.1.17" evidence="4"/>
<accession>A0A645IMV6</accession>
<evidence type="ECO:0000259" key="3">
    <source>
        <dbReference type="Pfam" id="PF02782"/>
    </source>
</evidence>
<gene>
    <name evidence="4" type="primary">xylB_42</name>
    <name evidence="4" type="ORF">SDC9_200293</name>
</gene>